<sequence length="367" mass="43082">MNKLENLIKEGEEIRISSYTYNKGFECLSGEIYHEWLTKCKFFINNYCKDNIIKSDAINIINSVNIDSIINYEKLIGILKALSTMPESLGKKDIEDNKKRKIFVSHCSKDKPISNKFVDLLKIIGVKNEQLYYSSYEETGAEYLEDCFDRIEKEFNENELLVIFILSKDFYRSEVCMAETGATWVLCKKNYIPIILPPYRYSDIKGVLRNTQNSILLDDKEISNKLELLKLKIEEYLYIDNKVSSIEWNRKKEEFIQYIIKKNDNLEEVEKAIEDISIVESQIICKILIKNNTLNRERLEELQLNIVSKNGVNKKIEISDWTVKSIVVQPLEEVRFYISIGKIEEITKNSQIDKKNSTINIEYYNEK</sequence>
<dbReference type="Proteomes" id="UP000250234">
    <property type="component" value="Unassembled WGS sequence"/>
</dbReference>
<evidence type="ECO:0000313" key="3">
    <source>
        <dbReference type="Proteomes" id="UP000250234"/>
    </source>
</evidence>
<dbReference type="Gene3D" id="3.40.50.10140">
    <property type="entry name" value="Toll/interleukin-1 receptor homology (TIR) domain"/>
    <property type="match status" value="1"/>
</dbReference>
<accession>A0A2X3E571</accession>
<reference evidence="2 3" key="1">
    <citation type="submission" date="2018-06" db="EMBL/GenBank/DDBJ databases">
        <authorList>
            <consortium name="Pathogen Informatics"/>
            <person name="Doyle S."/>
        </authorList>
    </citation>
    <scope>NUCLEOTIDE SEQUENCE [LARGE SCALE GENOMIC DNA]</scope>
    <source>
        <strain evidence="2 3">NCTC8081</strain>
    </source>
</reference>
<dbReference type="EMBL" id="UAWO01000002">
    <property type="protein sequence ID" value="SQC06959.1"/>
    <property type="molecule type" value="Genomic_DNA"/>
</dbReference>
<evidence type="ECO:0000259" key="1">
    <source>
        <dbReference type="PROSITE" id="PS50104"/>
    </source>
</evidence>
<dbReference type="RefSeq" id="WP_111945559.1">
    <property type="nucleotide sequence ID" value="NZ_CATNYA010000032.1"/>
</dbReference>
<evidence type="ECO:0000313" key="2">
    <source>
        <dbReference type="EMBL" id="SQC06959.1"/>
    </source>
</evidence>
<dbReference type="GO" id="GO:0007165">
    <property type="term" value="P:signal transduction"/>
    <property type="evidence" value="ECO:0007669"/>
    <property type="project" value="InterPro"/>
</dbReference>
<proteinExistence type="predicted"/>
<protein>
    <recommendedName>
        <fullName evidence="1">TIR domain-containing protein</fullName>
    </recommendedName>
</protein>
<organism evidence="2 3">
    <name type="scientific">Clostridium perfringens</name>
    <dbReference type="NCBI Taxonomy" id="1502"/>
    <lineage>
        <taxon>Bacteria</taxon>
        <taxon>Bacillati</taxon>
        <taxon>Bacillota</taxon>
        <taxon>Clostridia</taxon>
        <taxon>Eubacteriales</taxon>
        <taxon>Clostridiaceae</taxon>
        <taxon>Clostridium</taxon>
    </lineage>
</organism>
<dbReference type="AlphaFoldDB" id="A0A2X3E571"/>
<dbReference type="SUPFAM" id="SSF52200">
    <property type="entry name" value="Toll/Interleukin receptor TIR domain"/>
    <property type="match status" value="1"/>
</dbReference>
<dbReference type="InterPro" id="IPR000157">
    <property type="entry name" value="TIR_dom"/>
</dbReference>
<gene>
    <name evidence="2" type="ORF">NCTC8081_01077</name>
</gene>
<name>A0A2X3E571_CLOPF</name>
<feature type="domain" description="TIR" evidence="1">
    <location>
        <begin position="98"/>
        <end position="226"/>
    </location>
</feature>
<dbReference type="InterPro" id="IPR035897">
    <property type="entry name" value="Toll_tir_struct_dom_sf"/>
</dbReference>
<dbReference type="PROSITE" id="PS50104">
    <property type="entry name" value="TIR"/>
    <property type="match status" value="1"/>
</dbReference>